<reference evidence="2" key="1">
    <citation type="submission" date="2023-03" db="EMBL/GenBank/DDBJ databases">
        <title>Massive genome expansion in bonnet fungi (Mycena s.s.) driven by repeated elements and novel gene families across ecological guilds.</title>
        <authorList>
            <consortium name="Lawrence Berkeley National Laboratory"/>
            <person name="Harder C.B."/>
            <person name="Miyauchi S."/>
            <person name="Viragh M."/>
            <person name="Kuo A."/>
            <person name="Thoen E."/>
            <person name="Andreopoulos B."/>
            <person name="Lu D."/>
            <person name="Skrede I."/>
            <person name="Drula E."/>
            <person name="Henrissat B."/>
            <person name="Morin E."/>
            <person name="Kohler A."/>
            <person name="Barry K."/>
            <person name="LaButti K."/>
            <person name="Morin E."/>
            <person name="Salamov A."/>
            <person name="Lipzen A."/>
            <person name="Mereny Z."/>
            <person name="Hegedus B."/>
            <person name="Baldrian P."/>
            <person name="Stursova M."/>
            <person name="Weitz H."/>
            <person name="Taylor A."/>
            <person name="Grigoriev I.V."/>
            <person name="Nagy L.G."/>
            <person name="Martin F."/>
            <person name="Kauserud H."/>
        </authorList>
    </citation>
    <scope>NUCLEOTIDE SEQUENCE</scope>
    <source>
        <strain evidence="2">CBHHK182m</strain>
    </source>
</reference>
<evidence type="ECO:0000256" key="1">
    <source>
        <dbReference type="SAM" id="MobiDB-lite"/>
    </source>
</evidence>
<dbReference type="Proteomes" id="UP001215598">
    <property type="component" value="Unassembled WGS sequence"/>
</dbReference>
<feature type="region of interest" description="Disordered" evidence="1">
    <location>
        <begin position="118"/>
        <end position="139"/>
    </location>
</feature>
<sequence>MCVTCRPRLAAMWRWAGRYVQSPIATSCGHFQLAVSCRADWHSDDHTLAERRWDAPTTVASHEGRMRNLDANMPRRIERYVEENASYTPAVGRERGKKVDMKDEVKYTIRFAARAPLRNGPHIGHEKMPPGKDVDSSGLELQSRPTMISSLPHGSSDFNASTLFNPYPVKFGQAGFNRLFQHKLERKVDGSCTEYMGISSLAAQRTAGDHLQLSARWQRQLLPTWLHFGGVTIPFQPKKPAGKRQALTLDDFEEYRDSVPLGNGRQCQSSRGSEPIVKGLPVLTVAVSKALNSPLMEGSEAVSVFGQHYSELTEAKPRQHYSIFISSITWKQRHPQSHFTPGISWEFLQIFRPLEGAEVQPNPGYQRTLKQVSGDPIIP</sequence>
<evidence type="ECO:0000313" key="3">
    <source>
        <dbReference type="Proteomes" id="UP001215598"/>
    </source>
</evidence>
<protein>
    <submittedName>
        <fullName evidence="2">Uncharacterized protein</fullName>
    </submittedName>
</protein>
<dbReference type="EMBL" id="JARKIB010000242">
    <property type="protein sequence ID" value="KAJ7720240.1"/>
    <property type="molecule type" value="Genomic_DNA"/>
</dbReference>
<gene>
    <name evidence="2" type="ORF">B0H16DRAFT_1474475</name>
</gene>
<evidence type="ECO:0000313" key="2">
    <source>
        <dbReference type="EMBL" id="KAJ7720240.1"/>
    </source>
</evidence>
<organism evidence="2 3">
    <name type="scientific">Mycena metata</name>
    <dbReference type="NCBI Taxonomy" id="1033252"/>
    <lineage>
        <taxon>Eukaryota</taxon>
        <taxon>Fungi</taxon>
        <taxon>Dikarya</taxon>
        <taxon>Basidiomycota</taxon>
        <taxon>Agaricomycotina</taxon>
        <taxon>Agaricomycetes</taxon>
        <taxon>Agaricomycetidae</taxon>
        <taxon>Agaricales</taxon>
        <taxon>Marasmiineae</taxon>
        <taxon>Mycenaceae</taxon>
        <taxon>Mycena</taxon>
    </lineage>
</organism>
<proteinExistence type="predicted"/>
<feature type="compositionally biased region" description="Basic and acidic residues" evidence="1">
    <location>
        <begin position="123"/>
        <end position="135"/>
    </location>
</feature>
<comment type="caution">
    <text evidence="2">The sequence shown here is derived from an EMBL/GenBank/DDBJ whole genome shotgun (WGS) entry which is preliminary data.</text>
</comment>
<keyword evidence="3" id="KW-1185">Reference proteome</keyword>
<dbReference type="AlphaFoldDB" id="A0AAD7HGU5"/>
<name>A0AAD7HGU5_9AGAR</name>
<accession>A0AAD7HGU5</accession>